<feature type="transmembrane region" description="Helical" evidence="7">
    <location>
        <begin position="154"/>
        <end position="172"/>
    </location>
</feature>
<keyword evidence="10" id="KW-1185">Reference proteome</keyword>
<evidence type="ECO:0000259" key="8">
    <source>
        <dbReference type="Pfam" id="PF01694"/>
    </source>
</evidence>
<dbReference type="GO" id="GO:0016020">
    <property type="term" value="C:membrane"/>
    <property type="evidence" value="ECO:0007669"/>
    <property type="project" value="UniProtKB-SubCell"/>
</dbReference>
<dbReference type="Proteomes" id="UP000265801">
    <property type="component" value="Unassembled WGS sequence"/>
</dbReference>
<keyword evidence="9" id="KW-0645">Protease</keyword>
<dbReference type="Gene3D" id="1.20.1540.10">
    <property type="entry name" value="Rhomboid-like"/>
    <property type="match status" value="1"/>
</dbReference>
<name>A0A3A1R2B7_9BACI</name>
<keyword evidence="5 7" id="KW-1133">Transmembrane helix</keyword>
<feature type="transmembrane region" description="Helical" evidence="7">
    <location>
        <begin position="178"/>
        <end position="196"/>
    </location>
</feature>
<feature type="domain" description="Peptidase S54 rhomboid" evidence="8">
    <location>
        <begin position="56"/>
        <end position="193"/>
    </location>
</feature>
<gene>
    <name evidence="9" type="ORF">D3H55_12765</name>
</gene>
<feature type="transmembrane region" description="Helical" evidence="7">
    <location>
        <begin position="121"/>
        <end position="142"/>
    </location>
</feature>
<dbReference type="PANTHER" id="PTHR43731:SF14">
    <property type="entry name" value="PRESENILIN-ASSOCIATED RHOMBOID-LIKE PROTEIN, MITOCHONDRIAL"/>
    <property type="match status" value="1"/>
</dbReference>
<feature type="transmembrane region" description="Helical" evidence="7">
    <location>
        <begin position="12"/>
        <end position="36"/>
    </location>
</feature>
<accession>A0A3A1R2B7</accession>
<dbReference type="GO" id="GO:0006508">
    <property type="term" value="P:proteolysis"/>
    <property type="evidence" value="ECO:0007669"/>
    <property type="project" value="UniProtKB-KW"/>
</dbReference>
<evidence type="ECO:0000256" key="7">
    <source>
        <dbReference type="SAM" id="Phobius"/>
    </source>
</evidence>
<evidence type="ECO:0000313" key="10">
    <source>
        <dbReference type="Proteomes" id="UP000265801"/>
    </source>
</evidence>
<reference evidence="9 10" key="1">
    <citation type="submission" date="2018-09" db="EMBL/GenBank/DDBJ databases">
        <title>Bacillus saliacetes sp. nov., isolated from Thai shrimp paste (Ka-pi).</title>
        <authorList>
            <person name="Daroonpunt R."/>
            <person name="Tanasupawat S."/>
            <person name="Yiamsombut S."/>
        </authorList>
    </citation>
    <scope>NUCLEOTIDE SEQUENCE [LARGE SCALE GENOMIC DNA]</scope>
    <source>
        <strain evidence="9 10">SKP7-4</strain>
    </source>
</reference>
<evidence type="ECO:0000256" key="5">
    <source>
        <dbReference type="ARBA" id="ARBA00022989"/>
    </source>
</evidence>
<evidence type="ECO:0000256" key="6">
    <source>
        <dbReference type="ARBA" id="ARBA00023136"/>
    </source>
</evidence>
<evidence type="ECO:0000256" key="3">
    <source>
        <dbReference type="ARBA" id="ARBA00022692"/>
    </source>
</evidence>
<comment type="subcellular location">
    <subcellularLocation>
        <location evidence="1">Membrane</location>
        <topology evidence="1">Multi-pass membrane protein</topology>
    </subcellularLocation>
</comment>
<proteinExistence type="inferred from homology"/>
<comment type="similarity">
    <text evidence="2">Belongs to the peptidase S54 family.</text>
</comment>
<dbReference type="AlphaFoldDB" id="A0A3A1R2B7"/>
<evidence type="ECO:0000256" key="1">
    <source>
        <dbReference type="ARBA" id="ARBA00004141"/>
    </source>
</evidence>
<protein>
    <submittedName>
        <fullName evidence="9">Rhomboid family intramembrane serine protease</fullName>
    </submittedName>
</protein>
<comment type="caution">
    <text evidence="9">The sequence shown here is derived from an EMBL/GenBank/DDBJ whole genome shotgun (WGS) entry which is preliminary data.</text>
</comment>
<dbReference type="EMBL" id="QXIR01000016">
    <property type="protein sequence ID" value="RIW32741.1"/>
    <property type="molecule type" value="Genomic_DNA"/>
</dbReference>
<keyword evidence="4" id="KW-0378">Hydrolase</keyword>
<feature type="transmembrane region" description="Helical" evidence="7">
    <location>
        <begin position="65"/>
        <end position="85"/>
    </location>
</feature>
<dbReference type="InterPro" id="IPR050925">
    <property type="entry name" value="Rhomboid_protease_S54"/>
</dbReference>
<keyword evidence="3 7" id="KW-0812">Transmembrane</keyword>
<dbReference type="PANTHER" id="PTHR43731">
    <property type="entry name" value="RHOMBOID PROTEASE"/>
    <property type="match status" value="1"/>
</dbReference>
<evidence type="ECO:0000313" key="9">
    <source>
        <dbReference type="EMBL" id="RIW32741.1"/>
    </source>
</evidence>
<keyword evidence="6 7" id="KW-0472">Membrane</keyword>
<organism evidence="9 10">
    <name type="scientific">Bacillus salacetis</name>
    <dbReference type="NCBI Taxonomy" id="2315464"/>
    <lineage>
        <taxon>Bacteria</taxon>
        <taxon>Bacillati</taxon>
        <taxon>Bacillota</taxon>
        <taxon>Bacilli</taxon>
        <taxon>Bacillales</taxon>
        <taxon>Bacillaceae</taxon>
        <taxon>Bacillus</taxon>
    </lineage>
</organism>
<dbReference type="OrthoDB" id="9813074at2"/>
<evidence type="ECO:0000256" key="4">
    <source>
        <dbReference type="ARBA" id="ARBA00022801"/>
    </source>
</evidence>
<feature type="transmembrane region" description="Helical" evidence="7">
    <location>
        <begin position="97"/>
        <end position="115"/>
    </location>
</feature>
<dbReference type="Pfam" id="PF01694">
    <property type="entry name" value="Rhomboid"/>
    <property type="match status" value="1"/>
</dbReference>
<dbReference type="RefSeq" id="WP_119547299.1">
    <property type="nucleotide sequence ID" value="NZ_QXIR01000016.1"/>
</dbReference>
<evidence type="ECO:0000256" key="2">
    <source>
        <dbReference type="ARBA" id="ARBA00009045"/>
    </source>
</evidence>
<sequence length="201" mass="23039">MFVRTESFSQFLRLYPVVSIIVFIHLLLFSVTWIPFLPEIWVYEHFAGINLYIFNGEWWRLVTPIFVHLGFSHLLFNSFSLILFAPPLERMLGKFTFTAVYLSCGIIANIATYFLKPLTYNHVGASGAIFGLFGIYVGMALFHKHLISTQNKQVIIPIVVIGLVMTFFQSNINITAHLFGLLSGIVISWLLLPIMVKKTRY</sequence>
<dbReference type="GO" id="GO:0004252">
    <property type="term" value="F:serine-type endopeptidase activity"/>
    <property type="evidence" value="ECO:0007669"/>
    <property type="project" value="InterPro"/>
</dbReference>
<dbReference type="InterPro" id="IPR035952">
    <property type="entry name" value="Rhomboid-like_sf"/>
</dbReference>
<dbReference type="InterPro" id="IPR022764">
    <property type="entry name" value="Peptidase_S54_rhomboid_dom"/>
</dbReference>
<dbReference type="SUPFAM" id="SSF144091">
    <property type="entry name" value="Rhomboid-like"/>
    <property type="match status" value="1"/>
</dbReference>